<sequence length="101" mass="10637">MGRRGWWLEGAVGSVLGAGTAPVIAAGHLSFSFFLAAAVMVWVIGSSRVLHGDLEGCRDGLGVRRWMRLGGKGEEGLGCGDGGCCEVVRELKVWVHGLVSR</sequence>
<dbReference type="Proteomes" id="UP001457282">
    <property type="component" value="Unassembled WGS sequence"/>
</dbReference>
<evidence type="ECO:0000313" key="3">
    <source>
        <dbReference type="Proteomes" id="UP001457282"/>
    </source>
</evidence>
<evidence type="ECO:0000313" key="2">
    <source>
        <dbReference type="EMBL" id="KAK9901726.1"/>
    </source>
</evidence>
<feature type="transmembrane region" description="Helical" evidence="1">
    <location>
        <begin position="20"/>
        <end position="44"/>
    </location>
</feature>
<keyword evidence="1" id="KW-1133">Transmembrane helix</keyword>
<organism evidence="2 3">
    <name type="scientific">Rubus argutus</name>
    <name type="common">Southern blackberry</name>
    <dbReference type="NCBI Taxonomy" id="59490"/>
    <lineage>
        <taxon>Eukaryota</taxon>
        <taxon>Viridiplantae</taxon>
        <taxon>Streptophyta</taxon>
        <taxon>Embryophyta</taxon>
        <taxon>Tracheophyta</taxon>
        <taxon>Spermatophyta</taxon>
        <taxon>Magnoliopsida</taxon>
        <taxon>eudicotyledons</taxon>
        <taxon>Gunneridae</taxon>
        <taxon>Pentapetalae</taxon>
        <taxon>rosids</taxon>
        <taxon>fabids</taxon>
        <taxon>Rosales</taxon>
        <taxon>Rosaceae</taxon>
        <taxon>Rosoideae</taxon>
        <taxon>Rosoideae incertae sedis</taxon>
        <taxon>Rubus</taxon>
    </lineage>
</organism>
<keyword evidence="1" id="KW-0472">Membrane</keyword>
<gene>
    <name evidence="2" type="ORF">M0R45_001998</name>
</gene>
<dbReference type="EMBL" id="JBEDUW010000290">
    <property type="protein sequence ID" value="KAK9901726.1"/>
    <property type="molecule type" value="Genomic_DNA"/>
</dbReference>
<reference evidence="2 3" key="1">
    <citation type="journal article" date="2023" name="G3 (Bethesda)">
        <title>A chromosome-length genome assembly and annotation of blackberry (Rubus argutus, cv. 'Hillquist').</title>
        <authorList>
            <person name="Bruna T."/>
            <person name="Aryal R."/>
            <person name="Dudchenko O."/>
            <person name="Sargent D.J."/>
            <person name="Mead D."/>
            <person name="Buti M."/>
            <person name="Cavallini A."/>
            <person name="Hytonen T."/>
            <person name="Andres J."/>
            <person name="Pham M."/>
            <person name="Weisz D."/>
            <person name="Mascagni F."/>
            <person name="Usai G."/>
            <person name="Natali L."/>
            <person name="Bassil N."/>
            <person name="Fernandez G.E."/>
            <person name="Lomsadze A."/>
            <person name="Armour M."/>
            <person name="Olukolu B."/>
            <person name="Poorten T."/>
            <person name="Britton C."/>
            <person name="Davik J."/>
            <person name="Ashrafi H."/>
            <person name="Aiden E.L."/>
            <person name="Borodovsky M."/>
            <person name="Worthington M."/>
        </authorList>
    </citation>
    <scope>NUCLEOTIDE SEQUENCE [LARGE SCALE GENOMIC DNA]</scope>
    <source>
        <strain evidence="2">PI 553951</strain>
    </source>
</reference>
<proteinExistence type="predicted"/>
<dbReference type="AlphaFoldDB" id="A0AAW1VJS3"/>
<protein>
    <submittedName>
        <fullName evidence="2">Uncharacterized protein</fullName>
    </submittedName>
</protein>
<name>A0AAW1VJS3_RUBAR</name>
<accession>A0AAW1VJS3</accession>
<keyword evidence="1" id="KW-0812">Transmembrane</keyword>
<comment type="caution">
    <text evidence="2">The sequence shown here is derived from an EMBL/GenBank/DDBJ whole genome shotgun (WGS) entry which is preliminary data.</text>
</comment>
<keyword evidence="3" id="KW-1185">Reference proteome</keyword>
<evidence type="ECO:0000256" key="1">
    <source>
        <dbReference type="SAM" id="Phobius"/>
    </source>
</evidence>